<dbReference type="SUPFAM" id="SSF53756">
    <property type="entry name" value="UDP-Glycosyltransferase/glycogen phosphorylase"/>
    <property type="match status" value="1"/>
</dbReference>
<feature type="non-terminal residue" evidence="1">
    <location>
        <position position="73"/>
    </location>
</feature>
<proteinExistence type="predicted"/>
<gene>
    <name evidence="1" type="ORF">H8E23_00110</name>
</gene>
<comment type="caution">
    <text evidence="1">The sequence shown here is derived from an EMBL/GenBank/DDBJ whole genome shotgun (WGS) entry which is preliminary data.</text>
</comment>
<organism evidence="1 2">
    <name type="scientific">Candidatus Desulfatibia profunda</name>
    <dbReference type="NCBI Taxonomy" id="2841695"/>
    <lineage>
        <taxon>Bacteria</taxon>
        <taxon>Pseudomonadati</taxon>
        <taxon>Thermodesulfobacteriota</taxon>
        <taxon>Desulfobacteria</taxon>
        <taxon>Desulfobacterales</taxon>
        <taxon>Desulfobacterales incertae sedis</taxon>
        <taxon>Candidatus Desulfatibia</taxon>
    </lineage>
</organism>
<accession>A0A8J6NSP0</accession>
<protein>
    <submittedName>
        <fullName evidence="1">Trehalose-6-phosphate synthase</fullName>
    </submittedName>
</protein>
<dbReference type="Proteomes" id="UP000603434">
    <property type="component" value="Unassembled WGS sequence"/>
</dbReference>
<dbReference type="AlphaFoldDB" id="A0A8J6NSP0"/>
<evidence type="ECO:0000313" key="1">
    <source>
        <dbReference type="EMBL" id="MBC8359788.1"/>
    </source>
</evidence>
<dbReference type="EMBL" id="JACNJH010000007">
    <property type="protein sequence ID" value="MBC8359788.1"/>
    <property type="molecule type" value="Genomic_DNA"/>
</dbReference>
<evidence type="ECO:0000313" key="2">
    <source>
        <dbReference type="Proteomes" id="UP000603434"/>
    </source>
</evidence>
<sequence length="73" mass="8540">MRRLINVSNRLPITIGKTIRKSAGGLVTAMEGISRDFDLRWVGWAGGAITDRRRRQEIEREIEAEYRYYPIFL</sequence>
<reference evidence="1 2" key="1">
    <citation type="submission" date="2020-08" db="EMBL/GenBank/DDBJ databases">
        <title>Bridging the membrane lipid divide: bacteria of the FCB group superphylum have the potential to synthesize archaeal ether lipids.</title>
        <authorList>
            <person name="Villanueva L."/>
            <person name="Von Meijenfeldt F.A.B."/>
            <person name="Westbye A.B."/>
            <person name="Yadav S."/>
            <person name="Hopmans E.C."/>
            <person name="Dutilh B.E."/>
            <person name="Sinninghe Damste J.S."/>
        </authorList>
    </citation>
    <scope>NUCLEOTIDE SEQUENCE [LARGE SCALE GENOMIC DNA]</scope>
    <source>
        <strain evidence="1">NIOZ-UU30</strain>
    </source>
</reference>
<name>A0A8J6NSP0_9BACT</name>
<dbReference type="Gene3D" id="3.40.50.2000">
    <property type="entry name" value="Glycogen Phosphorylase B"/>
    <property type="match status" value="1"/>
</dbReference>